<evidence type="ECO:0000313" key="2">
    <source>
        <dbReference type="Proteomes" id="UP000838878"/>
    </source>
</evidence>
<dbReference type="Proteomes" id="UP000838878">
    <property type="component" value="Chromosome 5"/>
</dbReference>
<proteinExistence type="predicted"/>
<evidence type="ECO:0000313" key="1">
    <source>
        <dbReference type="EMBL" id="CAH0725698.1"/>
    </source>
</evidence>
<reference evidence="1" key="1">
    <citation type="submission" date="2021-12" db="EMBL/GenBank/DDBJ databases">
        <authorList>
            <person name="Martin H S."/>
        </authorList>
    </citation>
    <scope>NUCLEOTIDE SEQUENCE</scope>
</reference>
<name>A0A8J9VMG4_9NEOP</name>
<dbReference type="AlphaFoldDB" id="A0A8J9VMG4"/>
<gene>
    <name evidence="1" type="ORF">BINO364_LOCUS11259</name>
</gene>
<accession>A0A8J9VMG4</accession>
<protein>
    <submittedName>
        <fullName evidence="1">Uncharacterized protein</fullName>
    </submittedName>
</protein>
<dbReference type="OrthoDB" id="7484203at2759"/>
<dbReference type="EMBL" id="OV170225">
    <property type="protein sequence ID" value="CAH0725698.1"/>
    <property type="molecule type" value="Genomic_DNA"/>
</dbReference>
<keyword evidence="2" id="KW-1185">Reference proteome</keyword>
<sequence>MRPNELLKSFVFKFGTFGVRARVSAERAQCGSGGRRDRRSCCGAGVCGRGVSRERSTGHCVHVLRRTATAGKAIFTRETR</sequence>
<feature type="non-terminal residue" evidence="1">
    <location>
        <position position="80"/>
    </location>
</feature>
<organism evidence="1 2">
    <name type="scientific">Brenthis ino</name>
    <name type="common">lesser marbled fritillary</name>
    <dbReference type="NCBI Taxonomy" id="405034"/>
    <lineage>
        <taxon>Eukaryota</taxon>
        <taxon>Metazoa</taxon>
        <taxon>Ecdysozoa</taxon>
        <taxon>Arthropoda</taxon>
        <taxon>Hexapoda</taxon>
        <taxon>Insecta</taxon>
        <taxon>Pterygota</taxon>
        <taxon>Neoptera</taxon>
        <taxon>Endopterygota</taxon>
        <taxon>Lepidoptera</taxon>
        <taxon>Glossata</taxon>
        <taxon>Ditrysia</taxon>
        <taxon>Papilionoidea</taxon>
        <taxon>Nymphalidae</taxon>
        <taxon>Heliconiinae</taxon>
        <taxon>Argynnini</taxon>
        <taxon>Brenthis</taxon>
    </lineage>
</organism>